<organism evidence="1 2">
    <name type="scientific">Tanacetum coccineum</name>
    <dbReference type="NCBI Taxonomy" id="301880"/>
    <lineage>
        <taxon>Eukaryota</taxon>
        <taxon>Viridiplantae</taxon>
        <taxon>Streptophyta</taxon>
        <taxon>Embryophyta</taxon>
        <taxon>Tracheophyta</taxon>
        <taxon>Spermatophyta</taxon>
        <taxon>Magnoliopsida</taxon>
        <taxon>eudicotyledons</taxon>
        <taxon>Gunneridae</taxon>
        <taxon>Pentapetalae</taxon>
        <taxon>asterids</taxon>
        <taxon>campanulids</taxon>
        <taxon>Asterales</taxon>
        <taxon>Asteraceae</taxon>
        <taxon>Asteroideae</taxon>
        <taxon>Anthemideae</taxon>
        <taxon>Anthemidinae</taxon>
        <taxon>Tanacetum</taxon>
    </lineage>
</organism>
<gene>
    <name evidence="1" type="ORF">Tco_0773038</name>
</gene>
<name>A0ABQ4ZND1_9ASTR</name>
<reference evidence="1" key="1">
    <citation type="journal article" date="2022" name="Int. J. Mol. Sci.">
        <title>Draft Genome of Tanacetum Coccineum: Genomic Comparison of Closely Related Tanacetum-Family Plants.</title>
        <authorList>
            <person name="Yamashiro T."/>
            <person name="Shiraishi A."/>
            <person name="Nakayama K."/>
            <person name="Satake H."/>
        </authorList>
    </citation>
    <scope>NUCLEOTIDE SEQUENCE</scope>
</reference>
<accession>A0ABQ4ZND1</accession>
<sequence>MYRLTAFLRNLDFHGCNNLSAIFPSSVSEDTRAFGPHLRGGIACSLIINIRKWIMHTPCVLQLLSIVIEIDTFLLLREQDSLAFLLIFQAVFPGLQLLQEFDSADFGRFFVLAVLFGVCVELYAEMLGLTRINSLILSNCSFKEF</sequence>
<proteinExistence type="predicted"/>
<keyword evidence="2" id="KW-1185">Reference proteome</keyword>
<dbReference type="EMBL" id="BQNB010011425">
    <property type="protein sequence ID" value="GJS90402.1"/>
    <property type="molecule type" value="Genomic_DNA"/>
</dbReference>
<reference evidence="1" key="2">
    <citation type="submission" date="2022-01" db="EMBL/GenBank/DDBJ databases">
        <authorList>
            <person name="Yamashiro T."/>
            <person name="Shiraishi A."/>
            <person name="Satake H."/>
            <person name="Nakayama K."/>
        </authorList>
    </citation>
    <scope>NUCLEOTIDE SEQUENCE</scope>
</reference>
<evidence type="ECO:0000313" key="1">
    <source>
        <dbReference type="EMBL" id="GJS90402.1"/>
    </source>
</evidence>
<comment type="caution">
    <text evidence="1">The sequence shown here is derived from an EMBL/GenBank/DDBJ whole genome shotgun (WGS) entry which is preliminary data.</text>
</comment>
<dbReference type="Proteomes" id="UP001151760">
    <property type="component" value="Unassembled WGS sequence"/>
</dbReference>
<evidence type="ECO:0000313" key="2">
    <source>
        <dbReference type="Proteomes" id="UP001151760"/>
    </source>
</evidence>
<protein>
    <submittedName>
        <fullName evidence="1">Uncharacterized protein</fullName>
    </submittedName>
</protein>